<protein>
    <submittedName>
        <fullName evidence="2">HesA/MoeB/ThiF family protein</fullName>
    </submittedName>
</protein>
<dbReference type="Gene3D" id="3.40.50.720">
    <property type="entry name" value="NAD(P)-binding Rossmann-like Domain"/>
    <property type="match status" value="1"/>
</dbReference>
<evidence type="ECO:0000313" key="3">
    <source>
        <dbReference type="Proteomes" id="UP001201449"/>
    </source>
</evidence>
<dbReference type="SUPFAM" id="SSF69572">
    <property type="entry name" value="Activating enzymes of the ubiquitin-like proteins"/>
    <property type="match status" value="1"/>
</dbReference>
<dbReference type="Pfam" id="PF00899">
    <property type="entry name" value="ThiF"/>
    <property type="match status" value="1"/>
</dbReference>
<dbReference type="Gene3D" id="3.40.250.10">
    <property type="entry name" value="Rhodanese-like domain"/>
    <property type="match status" value="1"/>
</dbReference>
<dbReference type="PANTHER" id="PTHR10953">
    <property type="entry name" value="UBIQUITIN-ACTIVATING ENZYME E1"/>
    <property type="match status" value="1"/>
</dbReference>
<keyword evidence="3" id="KW-1185">Reference proteome</keyword>
<name>A0ABS9BPW5_9BACT</name>
<gene>
    <name evidence="2" type="ORF">L0U89_03385</name>
</gene>
<dbReference type="CDD" id="cd00757">
    <property type="entry name" value="ThiF_MoeB_HesA_family"/>
    <property type="match status" value="1"/>
</dbReference>
<accession>A0ABS9BPW5</accession>
<dbReference type="InterPro" id="IPR045886">
    <property type="entry name" value="ThiF/MoeB/HesA"/>
</dbReference>
<dbReference type="InterPro" id="IPR035985">
    <property type="entry name" value="Ubiquitin-activating_enz"/>
</dbReference>
<comment type="caution">
    <text evidence="2">The sequence shown here is derived from an EMBL/GenBank/DDBJ whole genome shotgun (WGS) entry which is preliminary data.</text>
</comment>
<proteinExistence type="predicted"/>
<organism evidence="2 3">
    <name type="scientific">Mariniradius sediminis</name>
    <dbReference type="NCBI Taxonomy" id="2909237"/>
    <lineage>
        <taxon>Bacteria</taxon>
        <taxon>Pseudomonadati</taxon>
        <taxon>Bacteroidota</taxon>
        <taxon>Cytophagia</taxon>
        <taxon>Cytophagales</taxon>
        <taxon>Cyclobacteriaceae</taxon>
        <taxon>Mariniradius</taxon>
    </lineage>
</organism>
<sequence>MDRFQRQYIVPGFGKEAQEKLAKAKVLVIGAGGLGCPALLYLAAAGVGHIGIVDGDEVSISNLNRQVLFGESHIGLNKAEVAAHAIKTKYSDIKVEAIPEFLTTQNVWMILSRYDLVVDGSDNFPTRYLVNDACVLLRKPIVFGAVFQHQGQVGILNAAGPESINYRDIYPDLPSAYEIPNCSETGVLGVLPGIIGTLQAAEAIKWLTGFGSLLVDKLLFYNLLDHSVYEVSLSKNPKSQINRPKDRGELEDTDYAVACGDGDTLGWAEALGLMNNHSQAVLVDVREKDERPLLNGFTYRSMPFSQIEDNKNVVGDSELVLLFCQSGIRSLKALKILQREFPGKRIHSISGGIEAQDSPIYNR</sequence>
<feature type="domain" description="THIF-type NAD/FAD binding fold" evidence="1">
    <location>
        <begin position="4"/>
        <end position="238"/>
    </location>
</feature>
<dbReference type="RefSeq" id="WP_234860228.1">
    <property type="nucleotide sequence ID" value="NZ_JAKEVZ010000002.1"/>
</dbReference>
<dbReference type="InterPro" id="IPR000594">
    <property type="entry name" value="ThiF_NAD_FAD-bd"/>
</dbReference>
<evidence type="ECO:0000259" key="1">
    <source>
        <dbReference type="Pfam" id="PF00899"/>
    </source>
</evidence>
<reference evidence="2 3" key="1">
    <citation type="submission" date="2022-01" db="EMBL/GenBank/DDBJ databases">
        <title>Mariniradius saccharolyticus sp. nov., isolated from sediment of a river.</title>
        <authorList>
            <person name="Liu H."/>
        </authorList>
    </citation>
    <scope>NUCLEOTIDE SEQUENCE [LARGE SCALE GENOMIC DNA]</scope>
    <source>
        <strain evidence="2 3">RY-2</strain>
    </source>
</reference>
<dbReference type="PANTHER" id="PTHR10953:SF102">
    <property type="entry name" value="ADENYLYLTRANSFERASE AND SULFURTRANSFERASE MOCS3"/>
    <property type="match status" value="1"/>
</dbReference>
<dbReference type="EMBL" id="JAKEVZ010000002">
    <property type="protein sequence ID" value="MCF1750100.1"/>
    <property type="molecule type" value="Genomic_DNA"/>
</dbReference>
<evidence type="ECO:0000313" key="2">
    <source>
        <dbReference type="EMBL" id="MCF1750100.1"/>
    </source>
</evidence>
<dbReference type="InterPro" id="IPR036873">
    <property type="entry name" value="Rhodanese-like_dom_sf"/>
</dbReference>
<dbReference type="Proteomes" id="UP001201449">
    <property type="component" value="Unassembled WGS sequence"/>
</dbReference>
<dbReference type="CDD" id="cd00158">
    <property type="entry name" value="RHOD"/>
    <property type="match status" value="1"/>
</dbReference>